<dbReference type="InterPro" id="IPR001647">
    <property type="entry name" value="HTH_TetR"/>
</dbReference>
<sequence>MTSAVLDESVGLRERKRRATSRTIQFAVLELAAERGLDQVTVDEISRVANVSPRTFFNYFPSKEAAMVGENPFEAQSELIDDFVQGDPARDIFDVLLELMQQVALLGTGDRELHQLRRQVLRDYPELLVLKITGMRGFEAALAEAIARRLTAQGAVSASTDAAGSFDARARLTAMVAMAAMRHAFTLWADGDDDESLAEKLVESFALLRQVL</sequence>
<dbReference type="Proteomes" id="UP000189735">
    <property type="component" value="Unassembled WGS sequence"/>
</dbReference>
<dbReference type="SUPFAM" id="SSF46689">
    <property type="entry name" value="Homeodomain-like"/>
    <property type="match status" value="1"/>
</dbReference>
<evidence type="ECO:0000256" key="4">
    <source>
        <dbReference type="PROSITE-ProRule" id="PRU00335"/>
    </source>
</evidence>
<gene>
    <name evidence="6" type="ORF">SAMN06295879_1712</name>
</gene>
<name>A0A1T4XVD1_9MICO</name>
<evidence type="ECO:0000256" key="3">
    <source>
        <dbReference type="ARBA" id="ARBA00023163"/>
    </source>
</evidence>
<evidence type="ECO:0000313" key="6">
    <source>
        <dbReference type="EMBL" id="SKA93490.1"/>
    </source>
</evidence>
<dbReference type="PROSITE" id="PS01081">
    <property type="entry name" value="HTH_TETR_1"/>
    <property type="match status" value="1"/>
</dbReference>
<dbReference type="GO" id="GO:0000976">
    <property type="term" value="F:transcription cis-regulatory region binding"/>
    <property type="evidence" value="ECO:0007669"/>
    <property type="project" value="TreeGrafter"/>
</dbReference>
<organism evidence="6 7">
    <name type="scientific">Agreia bicolorata</name>
    <dbReference type="NCBI Taxonomy" id="110935"/>
    <lineage>
        <taxon>Bacteria</taxon>
        <taxon>Bacillati</taxon>
        <taxon>Actinomycetota</taxon>
        <taxon>Actinomycetes</taxon>
        <taxon>Micrococcales</taxon>
        <taxon>Microbacteriaceae</taxon>
        <taxon>Agreia</taxon>
    </lineage>
</organism>
<evidence type="ECO:0000259" key="5">
    <source>
        <dbReference type="PROSITE" id="PS50977"/>
    </source>
</evidence>
<dbReference type="Pfam" id="PF00440">
    <property type="entry name" value="TetR_N"/>
    <property type="match status" value="1"/>
</dbReference>
<evidence type="ECO:0000256" key="1">
    <source>
        <dbReference type="ARBA" id="ARBA00023015"/>
    </source>
</evidence>
<dbReference type="Pfam" id="PF17754">
    <property type="entry name" value="TetR_C_14"/>
    <property type="match status" value="1"/>
</dbReference>
<dbReference type="Gene3D" id="1.10.10.60">
    <property type="entry name" value="Homeodomain-like"/>
    <property type="match status" value="1"/>
</dbReference>
<dbReference type="EMBL" id="FUYG01000004">
    <property type="protein sequence ID" value="SKA93490.1"/>
    <property type="molecule type" value="Genomic_DNA"/>
</dbReference>
<evidence type="ECO:0000313" key="7">
    <source>
        <dbReference type="Proteomes" id="UP000189735"/>
    </source>
</evidence>
<feature type="domain" description="HTH tetR-type" evidence="5">
    <location>
        <begin position="18"/>
        <end position="78"/>
    </location>
</feature>
<keyword evidence="1" id="KW-0805">Transcription regulation</keyword>
<dbReference type="InterPro" id="IPR041347">
    <property type="entry name" value="MftR_C"/>
</dbReference>
<dbReference type="PANTHER" id="PTHR30055">
    <property type="entry name" value="HTH-TYPE TRANSCRIPTIONAL REGULATOR RUTR"/>
    <property type="match status" value="1"/>
</dbReference>
<keyword evidence="3" id="KW-0804">Transcription</keyword>
<dbReference type="Gene3D" id="1.10.357.10">
    <property type="entry name" value="Tetracycline Repressor, domain 2"/>
    <property type="match status" value="1"/>
</dbReference>
<dbReference type="InterPro" id="IPR050109">
    <property type="entry name" value="HTH-type_TetR-like_transc_reg"/>
</dbReference>
<dbReference type="PANTHER" id="PTHR30055:SF238">
    <property type="entry name" value="MYCOFACTOCIN BIOSYNTHESIS TRANSCRIPTIONAL REGULATOR MFTR-RELATED"/>
    <property type="match status" value="1"/>
</dbReference>
<accession>A0A1T4XVD1</accession>
<dbReference type="InterPro" id="IPR023772">
    <property type="entry name" value="DNA-bd_HTH_TetR-type_CS"/>
</dbReference>
<protein>
    <submittedName>
        <fullName evidence="6">Transcriptional regulator, TetR family</fullName>
    </submittedName>
</protein>
<proteinExistence type="predicted"/>
<dbReference type="InterPro" id="IPR009057">
    <property type="entry name" value="Homeodomain-like_sf"/>
</dbReference>
<dbReference type="PROSITE" id="PS50977">
    <property type="entry name" value="HTH_TETR_2"/>
    <property type="match status" value="1"/>
</dbReference>
<dbReference type="AlphaFoldDB" id="A0A1T4XVD1"/>
<keyword evidence="2 4" id="KW-0238">DNA-binding</keyword>
<reference evidence="7" key="1">
    <citation type="submission" date="2017-02" db="EMBL/GenBank/DDBJ databases">
        <authorList>
            <person name="Varghese N."/>
            <person name="Submissions S."/>
        </authorList>
    </citation>
    <scope>NUCLEOTIDE SEQUENCE [LARGE SCALE GENOMIC DNA]</scope>
    <source>
        <strain evidence="7">VKM Ac-2052</strain>
    </source>
</reference>
<dbReference type="RefSeq" id="WP_078714074.1">
    <property type="nucleotide sequence ID" value="NZ_FUYG01000004.1"/>
</dbReference>
<evidence type="ECO:0000256" key="2">
    <source>
        <dbReference type="ARBA" id="ARBA00023125"/>
    </source>
</evidence>
<dbReference type="GO" id="GO:0003700">
    <property type="term" value="F:DNA-binding transcription factor activity"/>
    <property type="evidence" value="ECO:0007669"/>
    <property type="project" value="TreeGrafter"/>
</dbReference>
<feature type="DNA-binding region" description="H-T-H motif" evidence="4">
    <location>
        <begin position="41"/>
        <end position="60"/>
    </location>
</feature>